<dbReference type="InterPro" id="IPR035906">
    <property type="entry name" value="MetI-like_sf"/>
</dbReference>
<dbReference type="GO" id="GO:0055085">
    <property type="term" value="P:transmembrane transport"/>
    <property type="evidence" value="ECO:0007669"/>
    <property type="project" value="InterPro"/>
</dbReference>
<dbReference type="PROSITE" id="PS50928">
    <property type="entry name" value="ABC_TM1"/>
    <property type="match status" value="1"/>
</dbReference>
<dbReference type="CDD" id="cd06261">
    <property type="entry name" value="TM_PBP2"/>
    <property type="match status" value="1"/>
</dbReference>
<keyword evidence="3" id="KW-1003">Cell membrane</keyword>
<evidence type="ECO:0000313" key="10">
    <source>
        <dbReference type="Proteomes" id="UP000193900"/>
    </source>
</evidence>
<evidence type="ECO:0000256" key="1">
    <source>
        <dbReference type="ARBA" id="ARBA00004651"/>
    </source>
</evidence>
<dbReference type="AlphaFoldDB" id="A0A1Y5TDU4"/>
<dbReference type="Pfam" id="PF00528">
    <property type="entry name" value="BPD_transp_1"/>
    <property type="match status" value="1"/>
</dbReference>
<feature type="transmembrane region" description="Helical" evidence="7">
    <location>
        <begin position="23"/>
        <end position="48"/>
    </location>
</feature>
<dbReference type="EMBL" id="FWFZ01000015">
    <property type="protein sequence ID" value="SLN61573.1"/>
    <property type="molecule type" value="Genomic_DNA"/>
</dbReference>
<evidence type="ECO:0000256" key="7">
    <source>
        <dbReference type="RuleBase" id="RU363032"/>
    </source>
</evidence>
<dbReference type="Gene3D" id="1.10.3720.10">
    <property type="entry name" value="MetI-like"/>
    <property type="match status" value="1"/>
</dbReference>
<keyword evidence="6 7" id="KW-0472">Membrane</keyword>
<keyword evidence="4 7" id="KW-0812">Transmembrane</keyword>
<evidence type="ECO:0000259" key="8">
    <source>
        <dbReference type="PROSITE" id="PS50928"/>
    </source>
</evidence>
<dbReference type="PANTHER" id="PTHR30193">
    <property type="entry name" value="ABC TRANSPORTER PERMEASE PROTEIN"/>
    <property type="match status" value="1"/>
</dbReference>
<evidence type="ECO:0000256" key="3">
    <source>
        <dbReference type="ARBA" id="ARBA00022475"/>
    </source>
</evidence>
<dbReference type="InterPro" id="IPR000515">
    <property type="entry name" value="MetI-like"/>
</dbReference>
<evidence type="ECO:0000256" key="2">
    <source>
        <dbReference type="ARBA" id="ARBA00022448"/>
    </source>
</evidence>
<sequence length="160" mass="17344">MQDFVQGLGFETFTLDLLSSPDLAIFTLVIAGVWHSSGLTMVIIFAGLQAIDPEIWRAGRVDGIPKWRMYVNVVLPMLGPVIATCLVLLGMNVVRSYDLVVALTGGGPGFSTDVPAKFIVDHYFERSSIGLASAAATVLLLTVIAIFGLISVIRRYWRAT</sequence>
<evidence type="ECO:0000256" key="5">
    <source>
        <dbReference type="ARBA" id="ARBA00022989"/>
    </source>
</evidence>
<comment type="subcellular location">
    <subcellularLocation>
        <location evidence="1 7">Cell membrane</location>
        <topology evidence="1 7">Multi-pass membrane protein</topology>
    </subcellularLocation>
</comment>
<keyword evidence="5 7" id="KW-1133">Transmembrane helix</keyword>
<reference evidence="9 10" key="1">
    <citation type="submission" date="2017-03" db="EMBL/GenBank/DDBJ databases">
        <authorList>
            <person name="Afonso C.L."/>
            <person name="Miller P.J."/>
            <person name="Scott M.A."/>
            <person name="Spackman E."/>
            <person name="Goraichik I."/>
            <person name="Dimitrov K.M."/>
            <person name="Suarez D.L."/>
            <person name="Swayne D.E."/>
        </authorList>
    </citation>
    <scope>NUCLEOTIDE SEQUENCE [LARGE SCALE GENOMIC DNA]</scope>
    <source>
        <strain evidence="9 10">CECT 7023</strain>
    </source>
</reference>
<dbReference type="Proteomes" id="UP000193900">
    <property type="component" value="Unassembled WGS sequence"/>
</dbReference>
<dbReference type="GO" id="GO:0005886">
    <property type="term" value="C:plasma membrane"/>
    <property type="evidence" value="ECO:0007669"/>
    <property type="project" value="UniProtKB-SubCell"/>
</dbReference>
<feature type="transmembrane region" description="Helical" evidence="7">
    <location>
        <begin position="129"/>
        <end position="153"/>
    </location>
</feature>
<dbReference type="InterPro" id="IPR051393">
    <property type="entry name" value="ABC_transporter_permease"/>
</dbReference>
<dbReference type="SUPFAM" id="SSF161098">
    <property type="entry name" value="MetI-like"/>
    <property type="match status" value="1"/>
</dbReference>
<evidence type="ECO:0000313" key="9">
    <source>
        <dbReference type="EMBL" id="SLN61573.1"/>
    </source>
</evidence>
<organism evidence="9 10">
    <name type="scientific">Roseisalinus antarcticus</name>
    <dbReference type="NCBI Taxonomy" id="254357"/>
    <lineage>
        <taxon>Bacteria</taxon>
        <taxon>Pseudomonadati</taxon>
        <taxon>Pseudomonadota</taxon>
        <taxon>Alphaproteobacteria</taxon>
        <taxon>Rhodobacterales</taxon>
        <taxon>Roseobacteraceae</taxon>
        <taxon>Roseisalinus</taxon>
    </lineage>
</organism>
<keyword evidence="10" id="KW-1185">Reference proteome</keyword>
<feature type="transmembrane region" description="Helical" evidence="7">
    <location>
        <begin position="69"/>
        <end position="91"/>
    </location>
</feature>
<dbReference type="RefSeq" id="WP_234992235.1">
    <property type="nucleotide sequence ID" value="NZ_FWFZ01000015.1"/>
</dbReference>
<feature type="domain" description="ABC transmembrane type-1" evidence="8">
    <location>
        <begin position="1"/>
        <end position="150"/>
    </location>
</feature>
<proteinExistence type="inferred from homology"/>
<accession>A0A1Y5TDU4</accession>
<evidence type="ECO:0000256" key="4">
    <source>
        <dbReference type="ARBA" id="ARBA00022692"/>
    </source>
</evidence>
<protein>
    <submittedName>
        <fullName evidence="9">Lactose transport system permease protein LacF</fullName>
    </submittedName>
</protein>
<dbReference type="PANTHER" id="PTHR30193:SF42">
    <property type="entry name" value="ABC TRANSPORTER PERMEASE PROTEIN"/>
    <property type="match status" value="1"/>
</dbReference>
<name>A0A1Y5TDU4_9RHOB</name>
<comment type="similarity">
    <text evidence="7">Belongs to the binding-protein-dependent transport system permease family.</text>
</comment>
<evidence type="ECO:0000256" key="6">
    <source>
        <dbReference type="ARBA" id="ARBA00023136"/>
    </source>
</evidence>
<keyword evidence="2 7" id="KW-0813">Transport</keyword>
<gene>
    <name evidence="9" type="primary">lacF_5</name>
    <name evidence="9" type="ORF">ROA7023_02871</name>
</gene>